<comment type="caution">
    <text evidence="6">The sequence shown here is derived from an EMBL/GenBank/DDBJ whole genome shotgun (WGS) entry which is preliminary data.</text>
</comment>
<dbReference type="InterPro" id="IPR002504">
    <property type="entry name" value="NADK"/>
</dbReference>
<evidence type="ECO:0000313" key="7">
    <source>
        <dbReference type="Proteomes" id="UP000664859"/>
    </source>
</evidence>
<organism evidence="6 7">
    <name type="scientific">Tribonema minus</name>
    <dbReference type="NCBI Taxonomy" id="303371"/>
    <lineage>
        <taxon>Eukaryota</taxon>
        <taxon>Sar</taxon>
        <taxon>Stramenopiles</taxon>
        <taxon>Ochrophyta</taxon>
        <taxon>PX clade</taxon>
        <taxon>Xanthophyceae</taxon>
        <taxon>Tribonematales</taxon>
        <taxon>Tribonemataceae</taxon>
        <taxon>Tribonema</taxon>
    </lineage>
</organism>
<protein>
    <submittedName>
        <fullName evidence="6">ATP-NAD kinase-like domain-containing protein</fullName>
    </submittedName>
</protein>
<dbReference type="GO" id="GO:0006741">
    <property type="term" value="P:NADP+ biosynthetic process"/>
    <property type="evidence" value="ECO:0007669"/>
    <property type="project" value="InterPro"/>
</dbReference>
<evidence type="ECO:0000313" key="6">
    <source>
        <dbReference type="EMBL" id="KAG5174981.1"/>
    </source>
</evidence>
<reference evidence="6" key="1">
    <citation type="submission" date="2021-02" db="EMBL/GenBank/DDBJ databases">
        <title>First Annotated Genome of the Yellow-green Alga Tribonema minus.</title>
        <authorList>
            <person name="Mahan K.M."/>
        </authorList>
    </citation>
    <scope>NUCLEOTIDE SEQUENCE</scope>
    <source>
        <strain evidence="6">UTEX B ZZ1240</strain>
    </source>
</reference>
<evidence type="ECO:0000256" key="4">
    <source>
        <dbReference type="ARBA" id="ARBA00022857"/>
    </source>
</evidence>
<keyword evidence="3 6" id="KW-0418">Kinase</keyword>
<proteinExistence type="inferred from homology"/>
<gene>
    <name evidence="6" type="ORF">JKP88DRAFT_203918</name>
</gene>
<dbReference type="SUPFAM" id="SSF111331">
    <property type="entry name" value="NAD kinase/diacylglycerol kinase-like"/>
    <property type="match status" value="1"/>
</dbReference>
<dbReference type="GO" id="GO:0019674">
    <property type="term" value="P:NAD+ metabolic process"/>
    <property type="evidence" value="ECO:0007669"/>
    <property type="project" value="InterPro"/>
</dbReference>
<dbReference type="InterPro" id="IPR017438">
    <property type="entry name" value="ATP-NAD_kinase_N"/>
</dbReference>
<comment type="similarity">
    <text evidence="1">Belongs to the NAD kinase family.</text>
</comment>
<evidence type="ECO:0000256" key="5">
    <source>
        <dbReference type="ARBA" id="ARBA00023027"/>
    </source>
</evidence>
<dbReference type="Gene3D" id="2.60.200.30">
    <property type="entry name" value="Probable inorganic polyphosphate/atp-NAD kinase, domain 2"/>
    <property type="match status" value="1"/>
</dbReference>
<evidence type="ECO:0000256" key="3">
    <source>
        <dbReference type="ARBA" id="ARBA00022777"/>
    </source>
</evidence>
<keyword evidence="7" id="KW-1185">Reference proteome</keyword>
<keyword evidence="2" id="KW-0808">Transferase</keyword>
<dbReference type="Gene3D" id="3.40.50.10330">
    <property type="entry name" value="Probable inorganic polyphosphate/atp-NAD kinase, domain 1"/>
    <property type="match status" value="1"/>
</dbReference>
<keyword evidence="4" id="KW-0521">NADP</keyword>
<dbReference type="OrthoDB" id="185618at2759"/>
<keyword evidence="5" id="KW-0520">NAD</keyword>
<evidence type="ECO:0000256" key="2">
    <source>
        <dbReference type="ARBA" id="ARBA00022679"/>
    </source>
</evidence>
<dbReference type="Proteomes" id="UP000664859">
    <property type="component" value="Unassembled WGS sequence"/>
</dbReference>
<dbReference type="PANTHER" id="PTHR20275">
    <property type="entry name" value="NAD KINASE"/>
    <property type="match status" value="1"/>
</dbReference>
<dbReference type="InterPro" id="IPR017437">
    <property type="entry name" value="ATP-NAD_kinase_PpnK-typ_C"/>
</dbReference>
<dbReference type="InterPro" id="IPR016064">
    <property type="entry name" value="NAD/diacylglycerol_kinase_sf"/>
</dbReference>
<accession>A0A835YI66</accession>
<sequence length="322" mass="36341">MARVGFRRLLVVVKQTPYEMYSQLKAQGKAPLALRWERLKNRYMIHRECVANVQNILEQHSVRYSVVGREELDRQHISGADLVLAVGGDGTVLSASHFLDDSTPLLGINSDPGKEEDKQVIKKADERRSFGALCMCSADNMHEILPRVLHREVEPSYRTRIQTVIRSTFTETKLPPALNDILVAHPIPAAVSRFRLGFLNGSGLEEMEHFSFNVWSSGIWFSTATGSSAVMRAAGGEVMEPLSRELQYMVREHLVEEGMDHLRDESHGMVSEGSRVRIRWNSQFGNIYVDGAHAVHKLQLGDEIELNAGSPLWLFCSDKQRF</sequence>
<name>A0A835YI66_9STRA</name>
<dbReference type="GO" id="GO:0003951">
    <property type="term" value="F:NAD+ kinase activity"/>
    <property type="evidence" value="ECO:0007669"/>
    <property type="project" value="InterPro"/>
</dbReference>
<dbReference type="EMBL" id="JAFCMP010000556">
    <property type="protein sequence ID" value="KAG5174981.1"/>
    <property type="molecule type" value="Genomic_DNA"/>
</dbReference>
<dbReference type="AlphaFoldDB" id="A0A835YI66"/>
<evidence type="ECO:0000256" key="1">
    <source>
        <dbReference type="ARBA" id="ARBA00010995"/>
    </source>
</evidence>
<dbReference type="Pfam" id="PF01513">
    <property type="entry name" value="NAD_kinase"/>
    <property type="match status" value="1"/>
</dbReference>
<dbReference type="PANTHER" id="PTHR20275:SF28">
    <property type="entry name" value="NADH KINASE"/>
    <property type="match status" value="1"/>
</dbReference>